<sequence length="240" mass="26485">MVKKRTVATATNSKSRQLSRQLPRQPLEQDPHAVRVQGERQLEVAIGHEIRTARKHAGITVADLAEVSGISIGMLSKIENGLTSASLTTLNSVSQALGIPISQLLRRFEEDRQSVQVKSGDGLTAERRGSRAGHQYQLLGALGPNQSGVVTEPYMITLTTESDVFPTFQHEGLEFLYFLEGRLEYRHGNKIYLMEPGDSLYFDADAPHGPHKLLELPARYLSIITYPKSGSQQSASMDTD</sequence>
<dbReference type="OrthoDB" id="9805356at2"/>
<dbReference type="RefSeq" id="WP_088920557.1">
    <property type="nucleotide sequence ID" value="NZ_CP018632.1"/>
</dbReference>
<proteinExistence type="predicted"/>
<dbReference type="GO" id="GO:0003700">
    <property type="term" value="F:DNA-binding transcription factor activity"/>
    <property type="evidence" value="ECO:0007669"/>
    <property type="project" value="TreeGrafter"/>
</dbReference>
<evidence type="ECO:0000313" key="5">
    <source>
        <dbReference type="Proteomes" id="UP000250079"/>
    </source>
</evidence>
<dbReference type="PANTHER" id="PTHR46797:SF1">
    <property type="entry name" value="METHYLPHOSPHONATE SYNTHASE"/>
    <property type="match status" value="1"/>
</dbReference>
<dbReference type="Gene3D" id="1.10.260.40">
    <property type="entry name" value="lambda repressor-like DNA-binding domains"/>
    <property type="match status" value="1"/>
</dbReference>
<dbReference type="EMBL" id="CP018632">
    <property type="protein sequence ID" value="ASJ75665.1"/>
    <property type="molecule type" value="Genomic_DNA"/>
</dbReference>
<dbReference type="InterPro" id="IPR050807">
    <property type="entry name" value="TransReg_Diox_bact_type"/>
</dbReference>
<protein>
    <recommendedName>
        <fullName evidence="3">HTH cro/C1-type domain-containing protein</fullName>
    </recommendedName>
</protein>
<feature type="compositionally biased region" description="Polar residues" evidence="2">
    <location>
        <begin position="8"/>
        <end position="22"/>
    </location>
</feature>
<dbReference type="PANTHER" id="PTHR46797">
    <property type="entry name" value="HTH-TYPE TRANSCRIPTIONAL REGULATOR"/>
    <property type="match status" value="1"/>
</dbReference>
<evidence type="ECO:0000256" key="2">
    <source>
        <dbReference type="SAM" id="MobiDB-lite"/>
    </source>
</evidence>
<dbReference type="KEGG" id="gai:IMCC3135_28065"/>
<keyword evidence="5" id="KW-1185">Reference proteome</keyword>
<dbReference type="GO" id="GO:0005829">
    <property type="term" value="C:cytosol"/>
    <property type="evidence" value="ECO:0007669"/>
    <property type="project" value="TreeGrafter"/>
</dbReference>
<dbReference type="SUPFAM" id="SSF47413">
    <property type="entry name" value="lambda repressor-like DNA-binding domains"/>
    <property type="match status" value="1"/>
</dbReference>
<dbReference type="InterPro" id="IPR014710">
    <property type="entry name" value="RmlC-like_jellyroll"/>
</dbReference>
<dbReference type="CDD" id="cd02209">
    <property type="entry name" value="cupin_XRE_C"/>
    <property type="match status" value="1"/>
</dbReference>
<evidence type="ECO:0000256" key="1">
    <source>
        <dbReference type="ARBA" id="ARBA00023125"/>
    </source>
</evidence>
<dbReference type="InterPro" id="IPR001387">
    <property type="entry name" value="Cro/C1-type_HTH"/>
</dbReference>
<reference evidence="4 5" key="1">
    <citation type="submission" date="2016-12" db="EMBL/GenBank/DDBJ databases">
        <authorList>
            <person name="Song W.-J."/>
            <person name="Kurnit D.M."/>
        </authorList>
    </citation>
    <scope>NUCLEOTIDE SEQUENCE [LARGE SCALE GENOMIC DNA]</scope>
    <source>
        <strain evidence="4 5">IMCC3135</strain>
    </source>
</reference>
<dbReference type="CDD" id="cd00093">
    <property type="entry name" value="HTH_XRE"/>
    <property type="match status" value="1"/>
</dbReference>
<dbReference type="Pfam" id="PF01381">
    <property type="entry name" value="HTH_3"/>
    <property type="match status" value="1"/>
</dbReference>
<dbReference type="SMART" id="SM00530">
    <property type="entry name" value="HTH_XRE"/>
    <property type="match status" value="1"/>
</dbReference>
<name>A0A2Z2NZ07_9GAMM</name>
<dbReference type="Gene3D" id="2.60.120.10">
    <property type="entry name" value="Jelly Rolls"/>
    <property type="match status" value="1"/>
</dbReference>
<accession>A0A2Z2NZ07</accession>
<dbReference type="PROSITE" id="PS50943">
    <property type="entry name" value="HTH_CROC1"/>
    <property type="match status" value="1"/>
</dbReference>
<gene>
    <name evidence="4" type="ORF">IMCC3135_28065</name>
</gene>
<dbReference type="Pfam" id="PF07883">
    <property type="entry name" value="Cupin_2"/>
    <property type="match status" value="1"/>
</dbReference>
<dbReference type="Proteomes" id="UP000250079">
    <property type="component" value="Chromosome"/>
</dbReference>
<dbReference type="InterPro" id="IPR011051">
    <property type="entry name" value="RmlC_Cupin_sf"/>
</dbReference>
<keyword evidence="1" id="KW-0238">DNA-binding</keyword>
<dbReference type="AlphaFoldDB" id="A0A2Z2NZ07"/>
<dbReference type="SUPFAM" id="SSF51182">
    <property type="entry name" value="RmlC-like cupins"/>
    <property type="match status" value="1"/>
</dbReference>
<evidence type="ECO:0000313" key="4">
    <source>
        <dbReference type="EMBL" id="ASJ75665.1"/>
    </source>
</evidence>
<dbReference type="InterPro" id="IPR013096">
    <property type="entry name" value="Cupin_2"/>
</dbReference>
<dbReference type="GO" id="GO:0003677">
    <property type="term" value="F:DNA binding"/>
    <property type="evidence" value="ECO:0007669"/>
    <property type="project" value="UniProtKB-KW"/>
</dbReference>
<feature type="domain" description="HTH cro/C1-type" evidence="3">
    <location>
        <begin position="50"/>
        <end position="104"/>
    </location>
</feature>
<dbReference type="InterPro" id="IPR010982">
    <property type="entry name" value="Lambda_DNA-bd_dom_sf"/>
</dbReference>
<feature type="region of interest" description="Disordered" evidence="2">
    <location>
        <begin position="1"/>
        <end position="32"/>
    </location>
</feature>
<evidence type="ECO:0000259" key="3">
    <source>
        <dbReference type="PROSITE" id="PS50943"/>
    </source>
</evidence>
<organism evidence="4 5">
    <name type="scientific">Granulosicoccus antarcticus IMCC3135</name>
    <dbReference type="NCBI Taxonomy" id="1192854"/>
    <lineage>
        <taxon>Bacteria</taxon>
        <taxon>Pseudomonadati</taxon>
        <taxon>Pseudomonadota</taxon>
        <taxon>Gammaproteobacteria</taxon>
        <taxon>Chromatiales</taxon>
        <taxon>Granulosicoccaceae</taxon>
        <taxon>Granulosicoccus</taxon>
    </lineage>
</organism>